<dbReference type="Proteomes" id="UP000805193">
    <property type="component" value="Unassembled WGS sequence"/>
</dbReference>
<reference evidence="1 2" key="1">
    <citation type="journal article" date="2020" name="Cell">
        <title>Large-Scale Comparative Analyses of Tick Genomes Elucidate Their Genetic Diversity and Vector Capacities.</title>
        <authorList>
            <consortium name="Tick Genome and Microbiome Consortium (TIGMIC)"/>
            <person name="Jia N."/>
            <person name="Wang J."/>
            <person name="Shi W."/>
            <person name="Du L."/>
            <person name="Sun Y."/>
            <person name="Zhan W."/>
            <person name="Jiang J.F."/>
            <person name="Wang Q."/>
            <person name="Zhang B."/>
            <person name="Ji P."/>
            <person name="Bell-Sakyi L."/>
            <person name="Cui X.M."/>
            <person name="Yuan T.T."/>
            <person name="Jiang B.G."/>
            <person name="Yang W.F."/>
            <person name="Lam T.T."/>
            <person name="Chang Q.C."/>
            <person name="Ding S.J."/>
            <person name="Wang X.J."/>
            <person name="Zhu J.G."/>
            <person name="Ruan X.D."/>
            <person name="Zhao L."/>
            <person name="Wei J.T."/>
            <person name="Ye R.Z."/>
            <person name="Que T.C."/>
            <person name="Du C.H."/>
            <person name="Zhou Y.H."/>
            <person name="Cheng J.X."/>
            <person name="Dai P.F."/>
            <person name="Guo W.B."/>
            <person name="Han X.H."/>
            <person name="Huang E.J."/>
            <person name="Li L.F."/>
            <person name="Wei W."/>
            <person name="Gao Y.C."/>
            <person name="Liu J.Z."/>
            <person name="Shao H.Z."/>
            <person name="Wang X."/>
            <person name="Wang C.C."/>
            <person name="Yang T.C."/>
            <person name="Huo Q.B."/>
            <person name="Li W."/>
            <person name="Chen H.Y."/>
            <person name="Chen S.E."/>
            <person name="Zhou L.G."/>
            <person name="Ni X.B."/>
            <person name="Tian J.H."/>
            <person name="Sheng Y."/>
            <person name="Liu T."/>
            <person name="Pan Y.S."/>
            <person name="Xia L.Y."/>
            <person name="Li J."/>
            <person name="Zhao F."/>
            <person name="Cao W.C."/>
        </authorList>
    </citation>
    <scope>NUCLEOTIDE SEQUENCE [LARGE SCALE GENOMIC DNA]</scope>
    <source>
        <strain evidence="1">Iper-2018</strain>
    </source>
</reference>
<evidence type="ECO:0000313" key="1">
    <source>
        <dbReference type="EMBL" id="KAG0420211.1"/>
    </source>
</evidence>
<organism evidence="1 2">
    <name type="scientific">Ixodes persulcatus</name>
    <name type="common">Taiga tick</name>
    <dbReference type="NCBI Taxonomy" id="34615"/>
    <lineage>
        <taxon>Eukaryota</taxon>
        <taxon>Metazoa</taxon>
        <taxon>Ecdysozoa</taxon>
        <taxon>Arthropoda</taxon>
        <taxon>Chelicerata</taxon>
        <taxon>Arachnida</taxon>
        <taxon>Acari</taxon>
        <taxon>Parasitiformes</taxon>
        <taxon>Ixodida</taxon>
        <taxon>Ixodoidea</taxon>
        <taxon>Ixodidae</taxon>
        <taxon>Ixodinae</taxon>
        <taxon>Ixodes</taxon>
    </lineage>
</organism>
<sequence length="132" mass="14236">MSEVEVVEAGSSSRTKLSGVCKFFDRSCAPSSKCLVCGAILKTQPNTTTPLARKEYESGAATAEQRNAPKSKEASMMPAFKPRLSNQSVRARALSKKIGSFIATGLHSYTVVEELAFLELMKCAVPKYNVPS</sequence>
<accession>A0AC60PJ04</accession>
<evidence type="ECO:0000313" key="2">
    <source>
        <dbReference type="Proteomes" id="UP000805193"/>
    </source>
</evidence>
<keyword evidence="2" id="KW-1185">Reference proteome</keyword>
<proteinExistence type="predicted"/>
<gene>
    <name evidence="1" type="ORF">HPB47_003611</name>
</gene>
<comment type="caution">
    <text evidence="1">The sequence shown here is derived from an EMBL/GenBank/DDBJ whole genome shotgun (WGS) entry which is preliminary data.</text>
</comment>
<dbReference type="EMBL" id="JABSTQ010010530">
    <property type="protein sequence ID" value="KAG0420211.1"/>
    <property type="molecule type" value="Genomic_DNA"/>
</dbReference>
<name>A0AC60PJ04_IXOPE</name>
<protein>
    <submittedName>
        <fullName evidence="1">Uncharacterized protein</fullName>
    </submittedName>
</protein>